<reference evidence="1" key="1">
    <citation type="journal article" date="2020" name="Nature">
        <title>Giant virus diversity and host interactions through global metagenomics.</title>
        <authorList>
            <person name="Schulz F."/>
            <person name="Roux S."/>
            <person name="Paez-Espino D."/>
            <person name="Jungbluth S."/>
            <person name="Walsh D.A."/>
            <person name="Denef V.J."/>
            <person name="McMahon K.D."/>
            <person name="Konstantinidis K.T."/>
            <person name="Eloe-Fadrosh E.A."/>
            <person name="Kyrpides N.C."/>
            <person name="Woyke T."/>
        </authorList>
    </citation>
    <scope>NUCLEOTIDE SEQUENCE</scope>
    <source>
        <strain evidence="1">GVMAG-M-3300023179-111</strain>
    </source>
</reference>
<proteinExistence type="predicted"/>
<organism evidence="1">
    <name type="scientific">viral metagenome</name>
    <dbReference type="NCBI Taxonomy" id="1070528"/>
    <lineage>
        <taxon>unclassified sequences</taxon>
        <taxon>metagenomes</taxon>
        <taxon>organismal metagenomes</taxon>
    </lineage>
</organism>
<protein>
    <submittedName>
        <fullName evidence="1">Uncharacterized protein</fullName>
    </submittedName>
</protein>
<name>A0A6C0E0G0_9ZZZZ</name>
<accession>A0A6C0E0G0</accession>
<dbReference type="AlphaFoldDB" id="A0A6C0E0G0"/>
<evidence type="ECO:0000313" key="1">
    <source>
        <dbReference type="EMBL" id="QHT22616.1"/>
    </source>
</evidence>
<dbReference type="EMBL" id="MN739715">
    <property type="protein sequence ID" value="QHT22616.1"/>
    <property type="molecule type" value="Genomic_DNA"/>
</dbReference>
<sequence length="95" mass="11487">MKNDNNEFTATLSVLTCNPPQNTETKVEDISSDVIFEIDEEDEEDEEDDEDYVYYTSEYFENQERLLKEMDKDSVYYKFFEKQLMEKRIQNNIQV</sequence>